<sequence>MSTPSPTVRRNPPRQRQTPVYWDLVRQATTTNPHGRASPPPADGMVNAYQDMDASHEIDAFGDATGRDMDVTGRVIPESEPEGVAGDITSTGSTGVNGASTANEDVHHEIHNSLDRGANLDTSSETYIEAIPRNHTAEEEGHNRLVKKLPKARVMASHGSRTLSSLYDAAKMNNKASHLASIIGLAFVEPTPLTEAPATSELTTTSSSESTATPMSLFVPVSSQATAGSFGSQTGPSPPVREPLFHLPPARVYDSDDDEIMMLAHQAPDPDPMAMLFIAIDDGATIHSFVVNGPLHASVTEITLSQVVSILRNALQNPQAPQHTAGECLGLLEAYCQSTDAEYMLGRSFIPRKMSDANWCDNRSGFRELGTLRQCLDLEPASTTIAPTRRCDERSVLLMDNRLRADARLYAIYVYPKPFDHLAQADEPVGPLPVDTHLDGVVSPLLQHLLVHYPDEMDTIKDLYSKTKSYGFGYREHRTIHKIREMAMKMGFIWTEGGRCSPNTVETLPYMHVSIQDIANAVAESTKNSFSSRSLGNKRTNWTKLLAAIHKGEARTNLSRQQEAALADLKAIHEGDATARGHLCTVDKYWTPIIQRMCWFIIASATQIMHKSRIAVKLS</sequence>
<dbReference type="Proteomes" id="UP000308600">
    <property type="component" value="Unassembled WGS sequence"/>
</dbReference>
<reference evidence="1 2" key="1">
    <citation type="journal article" date="2019" name="Nat. Ecol. Evol.">
        <title>Megaphylogeny resolves global patterns of mushroom evolution.</title>
        <authorList>
            <person name="Varga T."/>
            <person name="Krizsan K."/>
            <person name="Foldi C."/>
            <person name="Dima B."/>
            <person name="Sanchez-Garcia M."/>
            <person name="Sanchez-Ramirez S."/>
            <person name="Szollosi G.J."/>
            <person name="Szarkandi J.G."/>
            <person name="Papp V."/>
            <person name="Albert L."/>
            <person name="Andreopoulos W."/>
            <person name="Angelini C."/>
            <person name="Antonin V."/>
            <person name="Barry K.W."/>
            <person name="Bougher N.L."/>
            <person name="Buchanan P."/>
            <person name="Buyck B."/>
            <person name="Bense V."/>
            <person name="Catcheside P."/>
            <person name="Chovatia M."/>
            <person name="Cooper J."/>
            <person name="Damon W."/>
            <person name="Desjardin D."/>
            <person name="Finy P."/>
            <person name="Geml J."/>
            <person name="Haridas S."/>
            <person name="Hughes K."/>
            <person name="Justo A."/>
            <person name="Karasinski D."/>
            <person name="Kautmanova I."/>
            <person name="Kiss B."/>
            <person name="Kocsube S."/>
            <person name="Kotiranta H."/>
            <person name="LaButti K.M."/>
            <person name="Lechner B.E."/>
            <person name="Liimatainen K."/>
            <person name="Lipzen A."/>
            <person name="Lukacs Z."/>
            <person name="Mihaltcheva S."/>
            <person name="Morgado L.N."/>
            <person name="Niskanen T."/>
            <person name="Noordeloos M.E."/>
            <person name="Ohm R.A."/>
            <person name="Ortiz-Santana B."/>
            <person name="Ovrebo C."/>
            <person name="Racz N."/>
            <person name="Riley R."/>
            <person name="Savchenko A."/>
            <person name="Shiryaev A."/>
            <person name="Soop K."/>
            <person name="Spirin V."/>
            <person name="Szebenyi C."/>
            <person name="Tomsovsky M."/>
            <person name="Tulloss R.E."/>
            <person name="Uehling J."/>
            <person name="Grigoriev I.V."/>
            <person name="Vagvolgyi C."/>
            <person name="Papp T."/>
            <person name="Martin F.M."/>
            <person name="Miettinen O."/>
            <person name="Hibbett D.S."/>
            <person name="Nagy L.G."/>
        </authorList>
    </citation>
    <scope>NUCLEOTIDE SEQUENCE [LARGE SCALE GENOMIC DNA]</scope>
    <source>
        <strain evidence="1 2">NL-1719</strain>
    </source>
</reference>
<keyword evidence="2" id="KW-1185">Reference proteome</keyword>
<protein>
    <submittedName>
        <fullName evidence="1">Uncharacterized protein</fullName>
    </submittedName>
</protein>
<organism evidence="1 2">
    <name type="scientific">Pluteus cervinus</name>
    <dbReference type="NCBI Taxonomy" id="181527"/>
    <lineage>
        <taxon>Eukaryota</taxon>
        <taxon>Fungi</taxon>
        <taxon>Dikarya</taxon>
        <taxon>Basidiomycota</taxon>
        <taxon>Agaricomycotina</taxon>
        <taxon>Agaricomycetes</taxon>
        <taxon>Agaricomycetidae</taxon>
        <taxon>Agaricales</taxon>
        <taxon>Pluteineae</taxon>
        <taxon>Pluteaceae</taxon>
        <taxon>Pluteus</taxon>
    </lineage>
</organism>
<dbReference type="EMBL" id="ML208831">
    <property type="protein sequence ID" value="TFK60099.1"/>
    <property type="molecule type" value="Genomic_DNA"/>
</dbReference>
<gene>
    <name evidence="1" type="ORF">BDN72DRAFT_864622</name>
</gene>
<name>A0ACD3A378_9AGAR</name>
<evidence type="ECO:0000313" key="2">
    <source>
        <dbReference type="Proteomes" id="UP000308600"/>
    </source>
</evidence>
<proteinExistence type="predicted"/>
<evidence type="ECO:0000313" key="1">
    <source>
        <dbReference type="EMBL" id="TFK60099.1"/>
    </source>
</evidence>
<accession>A0ACD3A378</accession>